<dbReference type="AlphaFoldDB" id="A0A5E7YCX1"/>
<organism evidence="1 2">
    <name type="scientific">Sphingomonas aurantiaca</name>
    <dbReference type="NCBI Taxonomy" id="185949"/>
    <lineage>
        <taxon>Bacteria</taxon>
        <taxon>Pseudomonadati</taxon>
        <taxon>Pseudomonadota</taxon>
        <taxon>Alphaproteobacteria</taxon>
        <taxon>Sphingomonadales</taxon>
        <taxon>Sphingomonadaceae</taxon>
        <taxon>Sphingomonas</taxon>
    </lineage>
</organism>
<accession>A0A5E7YCX1</accession>
<sequence>MTAARGKWFRSVTSIDRTDTVPSTNAAFRKNQSARIVQISLALSLASGRVVRVARPLRPDEAIRPEDRDHCGAGRLFDAHAVQAGMPRQGRLFGHGIRPTEPMRAA</sequence>
<evidence type="ECO:0000313" key="2">
    <source>
        <dbReference type="Proteomes" id="UP000326857"/>
    </source>
</evidence>
<dbReference type="Proteomes" id="UP000326857">
    <property type="component" value="Unassembled WGS sequence"/>
</dbReference>
<evidence type="ECO:0000313" key="1">
    <source>
        <dbReference type="EMBL" id="VVT02437.1"/>
    </source>
</evidence>
<protein>
    <submittedName>
        <fullName evidence="1">Uncharacterized protein</fullName>
    </submittedName>
</protein>
<proteinExistence type="predicted"/>
<gene>
    <name evidence="1" type="ORF">SPHINGO391_350379</name>
</gene>
<name>A0A5E7YCX1_9SPHN</name>
<reference evidence="1 2" key="1">
    <citation type="submission" date="2019-09" db="EMBL/GenBank/DDBJ databases">
        <authorList>
            <person name="Dittami M. S."/>
        </authorList>
    </citation>
    <scope>NUCLEOTIDE SEQUENCE [LARGE SCALE GENOMIC DNA]</scope>
    <source>
        <strain evidence="1">SPHINGO391</strain>
    </source>
</reference>
<dbReference type="EMBL" id="CABVLI010000029">
    <property type="protein sequence ID" value="VVT02437.1"/>
    <property type="molecule type" value="Genomic_DNA"/>
</dbReference>